<dbReference type="Proteomes" id="UP000214646">
    <property type="component" value="Unassembled WGS sequence"/>
</dbReference>
<comment type="caution">
    <text evidence="2">The sequence shown here is derived from an EMBL/GenBank/DDBJ whole genome shotgun (WGS) entry which is preliminary data.</text>
</comment>
<evidence type="ECO:0000256" key="1">
    <source>
        <dbReference type="SAM" id="MobiDB-lite"/>
    </source>
</evidence>
<dbReference type="EMBL" id="NIDE01000005">
    <property type="protein sequence ID" value="OWK41874.1"/>
    <property type="molecule type" value="Genomic_DNA"/>
</dbReference>
<feature type="compositionally biased region" description="Gly residues" evidence="1">
    <location>
        <begin position="14"/>
        <end position="23"/>
    </location>
</feature>
<proteinExistence type="predicted"/>
<sequence length="80" mass="7929">MGDFSCDGAASAAGGAGGLAAGGGGASTVGEYDPGTGNVFSQEGHDTVVPAAVSGNSRYRKQFGQICRITADLVRVKSYK</sequence>
<accession>A0A225DQI2</accession>
<feature type="region of interest" description="Disordered" evidence="1">
    <location>
        <begin position="1"/>
        <end position="23"/>
    </location>
</feature>
<keyword evidence="3" id="KW-1185">Reference proteome</keyword>
<dbReference type="AlphaFoldDB" id="A0A225DQI2"/>
<evidence type="ECO:0000313" key="3">
    <source>
        <dbReference type="Proteomes" id="UP000214646"/>
    </source>
</evidence>
<reference evidence="3" key="1">
    <citation type="submission" date="2017-06" db="EMBL/GenBank/DDBJ databases">
        <title>Genome analysis of Fimbriiglobus ruber SP5, the first member of the order Planctomycetales with confirmed chitinolytic capability.</title>
        <authorList>
            <person name="Ravin N.V."/>
            <person name="Rakitin A.L."/>
            <person name="Ivanova A.A."/>
            <person name="Beletsky A.V."/>
            <person name="Kulichevskaya I.S."/>
            <person name="Mardanov A.V."/>
            <person name="Dedysh S.N."/>
        </authorList>
    </citation>
    <scope>NUCLEOTIDE SEQUENCE [LARGE SCALE GENOMIC DNA]</scope>
    <source>
        <strain evidence="3">SP5</strain>
    </source>
</reference>
<protein>
    <submittedName>
        <fullName evidence="2">Uncharacterized protein</fullName>
    </submittedName>
</protein>
<name>A0A225DQI2_9BACT</name>
<gene>
    <name evidence="2" type="ORF">FRUB_03952</name>
</gene>
<evidence type="ECO:0000313" key="2">
    <source>
        <dbReference type="EMBL" id="OWK41874.1"/>
    </source>
</evidence>
<organism evidence="2 3">
    <name type="scientific">Fimbriiglobus ruber</name>
    <dbReference type="NCBI Taxonomy" id="1908690"/>
    <lineage>
        <taxon>Bacteria</taxon>
        <taxon>Pseudomonadati</taxon>
        <taxon>Planctomycetota</taxon>
        <taxon>Planctomycetia</taxon>
        <taxon>Gemmatales</taxon>
        <taxon>Gemmataceae</taxon>
        <taxon>Fimbriiglobus</taxon>
    </lineage>
</organism>